<dbReference type="SUPFAM" id="SSF48452">
    <property type="entry name" value="TPR-like"/>
    <property type="match status" value="1"/>
</dbReference>
<evidence type="ECO:0000313" key="3">
    <source>
        <dbReference type="Proteomes" id="UP001153069"/>
    </source>
</evidence>
<dbReference type="Gene3D" id="1.25.40.10">
    <property type="entry name" value="Tetratricopeptide repeat domain"/>
    <property type="match status" value="2"/>
</dbReference>
<comment type="caution">
    <text evidence="2">The sequence shown here is derived from an EMBL/GenBank/DDBJ whole genome shotgun (WGS) entry which is preliminary data.</text>
</comment>
<evidence type="ECO:0000313" key="2">
    <source>
        <dbReference type="EMBL" id="CAB9523671.1"/>
    </source>
</evidence>
<protein>
    <submittedName>
        <fullName evidence="2">Inherit from NOG: N-ethylmaleimide-sensitive factor attachment protein, gamma</fullName>
    </submittedName>
</protein>
<name>A0A9N8EM01_9STRA</name>
<dbReference type="InterPro" id="IPR011990">
    <property type="entry name" value="TPR-like_helical_dom_sf"/>
</dbReference>
<keyword evidence="3" id="KW-1185">Reference proteome</keyword>
<accession>A0A9N8EM01</accession>
<organism evidence="2 3">
    <name type="scientific">Seminavis robusta</name>
    <dbReference type="NCBI Taxonomy" id="568900"/>
    <lineage>
        <taxon>Eukaryota</taxon>
        <taxon>Sar</taxon>
        <taxon>Stramenopiles</taxon>
        <taxon>Ochrophyta</taxon>
        <taxon>Bacillariophyta</taxon>
        <taxon>Bacillariophyceae</taxon>
        <taxon>Bacillariophycidae</taxon>
        <taxon>Naviculales</taxon>
        <taxon>Naviculaceae</taxon>
        <taxon>Seminavis</taxon>
    </lineage>
</organism>
<sequence>MSHKKNAAANRDALFGGAGGGGGGPKHKKNAASNRDALFGNAGGGGGASSNSAPPKKSTQSTAPSSKGYAYGGLKEKRDKNKKKASMLSPEARAAKMKEAQEYKEKANKCMQSGFFKKQDPVMASTFYKRAADAYQVAGEERLERLYRVSSADCQMKVGAFATAAAEYARAAELLMLSEAVEDTLEQKRRDGSQYHKNAAEAWRQMNEPAKAAASMVQSALAFLHQDNSEVLSKDTLSGLEEAVESFVPDPLNPYCRYRQTGVSAFIDPDSDEIATKPSAETLELAKNHIVSRAYSHEPIWDVIDLLVGYGEYASALYAAGASSTLLSRDGISTLTLSRSYCMETVLTLAMGDPIAAEQNFLSIHCQKSHYLNSRECKLSEELFRAVKMRDIETLDEVRSPEGSNRACLANMHPAMRELVSILRVSGVAKRGAPPEEADKPKMDLKKADKELPTLSQLAQKKTGYEGLEVEDEEGENLNAADLDAELDALNFEEEEEDEEDWDLR</sequence>
<evidence type="ECO:0000256" key="1">
    <source>
        <dbReference type="SAM" id="MobiDB-lite"/>
    </source>
</evidence>
<feature type="compositionally biased region" description="Basic and acidic residues" evidence="1">
    <location>
        <begin position="433"/>
        <end position="452"/>
    </location>
</feature>
<proteinExistence type="predicted"/>
<feature type="region of interest" description="Disordered" evidence="1">
    <location>
        <begin position="431"/>
        <end position="462"/>
    </location>
</feature>
<dbReference type="EMBL" id="CAICTM010001441">
    <property type="protein sequence ID" value="CAB9523671.1"/>
    <property type="molecule type" value="Genomic_DNA"/>
</dbReference>
<dbReference type="OrthoDB" id="9984275at2759"/>
<gene>
    <name evidence="2" type="ORF">SEMRO_1443_G273150.1</name>
</gene>
<dbReference type="AlphaFoldDB" id="A0A9N8EM01"/>
<feature type="region of interest" description="Disordered" evidence="1">
    <location>
        <begin position="1"/>
        <end position="93"/>
    </location>
</feature>
<dbReference type="Proteomes" id="UP001153069">
    <property type="component" value="Unassembled WGS sequence"/>
</dbReference>
<reference evidence="2" key="1">
    <citation type="submission" date="2020-06" db="EMBL/GenBank/DDBJ databases">
        <authorList>
            <consortium name="Plant Systems Biology data submission"/>
        </authorList>
    </citation>
    <scope>NUCLEOTIDE SEQUENCE</scope>
    <source>
        <strain evidence="2">D6</strain>
    </source>
</reference>